<dbReference type="Gene3D" id="3.90.245.10">
    <property type="entry name" value="Ribonucleoside hydrolase-like"/>
    <property type="match status" value="1"/>
</dbReference>
<dbReference type="EMBL" id="CP001736">
    <property type="protein sequence ID" value="ADB33552.1"/>
    <property type="molecule type" value="Genomic_DNA"/>
</dbReference>
<dbReference type="STRING" id="479435.Kfla_4525"/>
<keyword evidence="2" id="KW-1185">Reference proteome</keyword>
<dbReference type="InterPro" id="IPR036452">
    <property type="entry name" value="Ribo_hydro-like"/>
</dbReference>
<evidence type="ECO:0008006" key="3">
    <source>
        <dbReference type="Google" id="ProtNLM"/>
    </source>
</evidence>
<sequence length="359" mass="40300">MSVPVVSITDLYHPPEDPGDNIDLIMAYGLPEVDLRAVILDALEEKRALIDGGVPGYPGPRDPGVIPVAQLNAIFGRNVPSAMCPFTRMRSLTDQMRDVPAAQQFGIELLLRVLEESTEPVHLLSFGSARPLAIAFNREPELLHAKVARIHLSAGTTTPTYLEWNVVQDPIAMMRIVDSGLPLSLYPCATIDSCYAYDHHNTFWSLPDLRWIEGMHPPLRRYLGYALARSSRPDYLRALEEDAPPEVMADIYRRSHSVWETAVWMNVSGRILVRRLDGTHRIIRADDRQPGDVAFRNDQVPCTTTTHPSGLYSFQLTDEPASTTIFVRDDPAEYEKAMTEAMPALYQSFRPNQWPTAAH</sequence>
<dbReference type="OrthoDB" id="9797882at2"/>
<evidence type="ECO:0000313" key="2">
    <source>
        <dbReference type="Proteomes" id="UP000007967"/>
    </source>
</evidence>
<reference evidence="1 2" key="2">
    <citation type="journal article" date="2010" name="Stand. Genomic Sci.">
        <title>Complete genome sequence of Kribbella flavida type strain (IFO 14399).</title>
        <authorList>
            <person name="Pukall R."/>
            <person name="Lapidus A."/>
            <person name="Glavina Del Rio T."/>
            <person name="Copeland A."/>
            <person name="Tice H."/>
            <person name="Cheng J.-F."/>
            <person name="Lucas S."/>
            <person name="Chen F."/>
            <person name="Nolan M."/>
            <person name="LaButti K."/>
            <person name="Pati A."/>
            <person name="Ivanova N."/>
            <person name="Mavrommatis K."/>
            <person name="Mikhailova N."/>
            <person name="Pitluck S."/>
            <person name="Bruce D."/>
            <person name="Goodwin L."/>
            <person name="Land M."/>
            <person name="Hauser L."/>
            <person name="Chang Y.-J."/>
            <person name="Jeffries C.D."/>
            <person name="Chen A."/>
            <person name="Palaniappan K."/>
            <person name="Chain P."/>
            <person name="Rohde M."/>
            <person name="Goeker M."/>
            <person name="Bristow J."/>
            <person name="Eisen J.A."/>
            <person name="Markowitz V."/>
            <person name="Hugenholtz P."/>
            <person name="Kyrpides N.C."/>
            <person name="Klenk H.-P."/>
            <person name="Brettin T."/>
        </authorList>
    </citation>
    <scope>NUCLEOTIDE SEQUENCE [LARGE SCALE GENOMIC DNA]</scope>
    <source>
        <strain evidence="2">DSM 17836 / JCM 10339 / NBRC 14399</strain>
    </source>
</reference>
<dbReference type="SUPFAM" id="SSF53590">
    <property type="entry name" value="Nucleoside hydrolase"/>
    <property type="match status" value="1"/>
</dbReference>
<name>D2PWT3_KRIFD</name>
<dbReference type="RefSeq" id="WP_012922106.1">
    <property type="nucleotide sequence ID" value="NC_013729.1"/>
</dbReference>
<accession>D2PWT3</accession>
<proteinExistence type="predicted"/>
<reference evidence="2" key="1">
    <citation type="submission" date="2009-09" db="EMBL/GenBank/DDBJ databases">
        <title>The complete genome of Kribbella flavida DSM 17836.</title>
        <authorList>
            <consortium name="US DOE Joint Genome Institute (JGI-PGF)"/>
            <person name="Lucas S."/>
            <person name="Copeland A."/>
            <person name="Lapidus A."/>
            <person name="Glavina del Rio T."/>
            <person name="Dalin E."/>
            <person name="Tice H."/>
            <person name="Bruce D."/>
            <person name="Goodwin L."/>
            <person name="Pitluck S."/>
            <person name="Kyrpides N."/>
            <person name="Mavromatis K."/>
            <person name="Ivanova N."/>
            <person name="Saunders E."/>
            <person name="Brettin T."/>
            <person name="Detter J.C."/>
            <person name="Han C."/>
            <person name="Larimer F."/>
            <person name="Land M."/>
            <person name="Hauser L."/>
            <person name="Markowitz V."/>
            <person name="Cheng J.-F."/>
            <person name="Hugenholtz P."/>
            <person name="Woyke T."/>
            <person name="Wu D."/>
            <person name="Pukall R."/>
            <person name="Klenk H.-P."/>
            <person name="Eisen J.A."/>
        </authorList>
    </citation>
    <scope>NUCLEOTIDE SEQUENCE [LARGE SCALE GENOMIC DNA]</scope>
    <source>
        <strain evidence="2">DSM 17836 / JCM 10339 / NBRC 14399</strain>
    </source>
</reference>
<protein>
    <recommendedName>
        <fullName evidence="3">Inosine/uridine-preferring nucleoside hydrolase</fullName>
    </recommendedName>
</protein>
<dbReference type="GO" id="GO:0016799">
    <property type="term" value="F:hydrolase activity, hydrolyzing N-glycosyl compounds"/>
    <property type="evidence" value="ECO:0007669"/>
    <property type="project" value="InterPro"/>
</dbReference>
<organism evidence="1 2">
    <name type="scientific">Kribbella flavida (strain DSM 17836 / JCM 10339 / NBRC 14399)</name>
    <dbReference type="NCBI Taxonomy" id="479435"/>
    <lineage>
        <taxon>Bacteria</taxon>
        <taxon>Bacillati</taxon>
        <taxon>Actinomycetota</taxon>
        <taxon>Actinomycetes</taxon>
        <taxon>Propionibacteriales</taxon>
        <taxon>Kribbellaceae</taxon>
        <taxon>Kribbella</taxon>
    </lineage>
</organism>
<dbReference type="eggNOG" id="COG1957">
    <property type="taxonomic scope" value="Bacteria"/>
</dbReference>
<gene>
    <name evidence="1" type="ordered locus">Kfla_4525</name>
</gene>
<evidence type="ECO:0000313" key="1">
    <source>
        <dbReference type="EMBL" id="ADB33552.1"/>
    </source>
</evidence>
<dbReference type="Proteomes" id="UP000007967">
    <property type="component" value="Chromosome"/>
</dbReference>
<dbReference type="AlphaFoldDB" id="D2PWT3"/>
<dbReference type="KEGG" id="kfl:Kfla_4525"/>
<dbReference type="HOGENOM" id="CLU_771135_0_0_11"/>